<reference evidence="2" key="2">
    <citation type="submission" date="2023-05" db="EMBL/GenBank/DDBJ databases">
        <authorList>
            <consortium name="Lawrence Berkeley National Laboratory"/>
            <person name="Steindorff A."/>
            <person name="Hensen N."/>
            <person name="Bonometti L."/>
            <person name="Westerberg I."/>
            <person name="Brannstrom I.O."/>
            <person name="Guillou S."/>
            <person name="Cros-Aarteil S."/>
            <person name="Calhoun S."/>
            <person name="Haridas S."/>
            <person name="Kuo A."/>
            <person name="Mondo S."/>
            <person name="Pangilinan J."/>
            <person name="Riley R."/>
            <person name="Labutti K."/>
            <person name="Andreopoulos B."/>
            <person name="Lipzen A."/>
            <person name="Chen C."/>
            <person name="Yanf M."/>
            <person name="Daum C."/>
            <person name="Ng V."/>
            <person name="Clum A."/>
            <person name="Ohm R."/>
            <person name="Martin F."/>
            <person name="Silar P."/>
            <person name="Natvig D."/>
            <person name="Lalanne C."/>
            <person name="Gautier V."/>
            <person name="Ament-Velasquez S.L."/>
            <person name="Kruys A."/>
            <person name="Hutchinson M.I."/>
            <person name="Powell A.J."/>
            <person name="Barry K."/>
            <person name="Miller A.N."/>
            <person name="Grigoriev I.V."/>
            <person name="Debuchy R."/>
            <person name="Gladieux P."/>
            <person name="Thoren M.H."/>
            <person name="Johannesson H."/>
        </authorList>
    </citation>
    <scope>NUCLEOTIDE SEQUENCE</scope>
    <source>
        <strain evidence="2">CBS 990.96</strain>
    </source>
</reference>
<keyword evidence="1" id="KW-1133">Transmembrane helix</keyword>
<accession>A0AAN7H2K5</accession>
<evidence type="ECO:0000313" key="2">
    <source>
        <dbReference type="EMBL" id="KAK4227315.1"/>
    </source>
</evidence>
<protein>
    <submittedName>
        <fullName evidence="2">Uncharacterized protein</fullName>
    </submittedName>
</protein>
<feature type="transmembrane region" description="Helical" evidence="1">
    <location>
        <begin position="32"/>
        <end position="54"/>
    </location>
</feature>
<proteinExistence type="predicted"/>
<keyword evidence="3" id="KW-1185">Reference proteome</keyword>
<organism evidence="2 3">
    <name type="scientific">Podospora fimiseda</name>
    <dbReference type="NCBI Taxonomy" id="252190"/>
    <lineage>
        <taxon>Eukaryota</taxon>
        <taxon>Fungi</taxon>
        <taxon>Dikarya</taxon>
        <taxon>Ascomycota</taxon>
        <taxon>Pezizomycotina</taxon>
        <taxon>Sordariomycetes</taxon>
        <taxon>Sordariomycetidae</taxon>
        <taxon>Sordariales</taxon>
        <taxon>Podosporaceae</taxon>
        <taxon>Podospora</taxon>
    </lineage>
</organism>
<sequence length="177" mass="20517">MFKLDTIVIIVYLFFLLFPLSVQFFWLLGGYWAWTITHGFYFLFSCDIIIYFFLGRFKVKIESETLFPFIYAYQVILIQALPRMCVYVLHGNLSAGLSNHSLIQSQAMPNHHVSIKPSTSIALLDIGSYTHERAINCILSVYRKHNILETKKKILTKKSVYLNVTCRIRTCASEETS</sequence>
<keyword evidence="1" id="KW-0812">Transmembrane</keyword>
<dbReference type="Proteomes" id="UP001301958">
    <property type="component" value="Unassembled WGS sequence"/>
</dbReference>
<evidence type="ECO:0000313" key="3">
    <source>
        <dbReference type="Proteomes" id="UP001301958"/>
    </source>
</evidence>
<name>A0AAN7H2K5_9PEZI</name>
<evidence type="ECO:0000256" key="1">
    <source>
        <dbReference type="SAM" id="Phobius"/>
    </source>
</evidence>
<comment type="caution">
    <text evidence="2">The sequence shown here is derived from an EMBL/GenBank/DDBJ whole genome shotgun (WGS) entry which is preliminary data.</text>
</comment>
<feature type="transmembrane region" description="Helical" evidence="1">
    <location>
        <begin position="7"/>
        <end position="26"/>
    </location>
</feature>
<dbReference type="AlphaFoldDB" id="A0AAN7H2K5"/>
<gene>
    <name evidence="2" type="ORF">QBC38DRAFT_478156</name>
</gene>
<keyword evidence="1" id="KW-0472">Membrane</keyword>
<reference evidence="2" key="1">
    <citation type="journal article" date="2023" name="Mol. Phylogenet. Evol.">
        <title>Genome-scale phylogeny and comparative genomics of the fungal order Sordariales.</title>
        <authorList>
            <person name="Hensen N."/>
            <person name="Bonometti L."/>
            <person name="Westerberg I."/>
            <person name="Brannstrom I.O."/>
            <person name="Guillou S."/>
            <person name="Cros-Aarteil S."/>
            <person name="Calhoun S."/>
            <person name="Haridas S."/>
            <person name="Kuo A."/>
            <person name="Mondo S."/>
            <person name="Pangilinan J."/>
            <person name="Riley R."/>
            <person name="LaButti K."/>
            <person name="Andreopoulos B."/>
            <person name="Lipzen A."/>
            <person name="Chen C."/>
            <person name="Yan M."/>
            <person name="Daum C."/>
            <person name="Ng V."/>
            <person name="Clum A."/>
            <person name="Steindorff A."/>
            <person name="Ohm R.A."/>
            <person name="Martin F."/>
            <person name="Silar P."/>
            <person name="Natvig D.O."/>
            <person name="Lalanne C."/>
            <person name="Gautier V."/>
            <person name="Ament-Velasquez S.L."/>
            <person name="Kruys A."/>
            <person name="Hutchinson M.I."/>
            <person name="Powell A.J."/>
            <person name="Barry K."/>
            <person name="Miller A.N."/>
            <person name="Grigoriev I.V."/>
            <person name="Debuchy R."/>
            <person name="Gladieux P."/>
            <person name="Hiltunen Thoren M."/>
            <person name="Johannesson H."/>
        </authorList>
    </citation>
    <scope>NUCLEOTIDE SEQUENCE</scope>
    <source>
        <strain evidence="2">CBS 990.96</strain>
    </source>
</reference>
<dbReference type="EMBL" id="MU865333">
    <property type="protein sequence ID" value="KAK4227315.1"/>
    <property type="molecule type" value="Genomic_DNA"/>
</dbReference>